<reference evidence="6" key="1">
    <citation type="journal article" date="2013" name="Science">
        <title>Gene transfer from bacteria and archaea facilitated evolution of an extremophilic eukaryote.</title>
        <authorList>
            <person name="Schonknecht G."/>
            <person name="Chen W.H."/>
            <person name="Ternes C.M."/>
            <person name="Barbier G.G."/>
            <person name="Shrestha R.P."/>
            <person name="Stanke M."/>
            <person name="Brautigam A."/>
            <person name="Baker B.J."/>
            <person name="Banfield J.F."/>
            <person name="Garavito R.M."/>
            <person name="Carr K."/>
            <person name="Wilkerson C."/>
            <person name="Rensing S.A."/>
            <person name="Gagneul D."/>
            <person name="Dickenson N.E."/>
            <person name="Oesterhelt C."/>
            <person name="Lercher M.J."/>
            <person name="Weber A.P."/>
        </authorList>
    </citation>
    <scope>NUCLEOTIDE SEQUENCE [LARGE SCALE GENOMIC DNA]</scope>
    <source>
        <strain evidence="6">074W</strain>
    </source>
</reference>
<keyword evidence="2" id="KW-0442">Lipid degradation</keyword>
<dbReference type="RefSeq" id="XP_005703844.1">
    <property type="nucleotide sequence ID" value="XM_005703787.1"/>
</dbReference>
<dbReference type="Proteomes" id="UP000030680">
    <property type="component" value="Unassembled WGS sequence"/>
</dbReference>
<name>M2XV93_GALSU</name>
<dbReference type="EMBL" id="KB454533">
    <property type="protein sequence ID" value="EME27324.1"/>
    <property type="molecule type" value="Genomic_DNA"/>
</dbReference>
<dbReference type="Pfam" id="PF01734">
    <property type="entry name" value="Patatin"/>
    <property type="match status" value="1"/>
</dbReference>
<keyword evidence="6" id="KW-1185">Reference proteome</keyword>
<keyword evidence="1 2" id="KW-0443">Lipid metabolism</keyword>
<dbReference type="Gene3D" id="3.40.1090.10">
    <property type="entry name" value="Cytosolic phospholipase A2 catalytic domain"/>
    <property type="match status" value="2"/>
</dbReference>
<dbReference type="PROSITE" id="PS51635">
    <property type="entry name" value="PNPLA"/>
    <property type="match status" value="1"/>
</dbReference>
<organism evidence="5 6">
    <name type="scientific">Galdieria sulphuraria</name>
    <name type="common">Red alga</name>
    <dbReference type="NCBI Taxonomy" id="130081"/>
    <lineage>
        <taxon>Eukaryota</taxon>
        <taxon>Rhodophyta</taxon>
        <taxon>Bangiophyceae</taxon>
        <taxon>Galdieriales</taxon>
        <taxon>Galdieriaceae</taxon>
        <taxon>Galdieria</taxon>
    </lineage>
</organism>
<feature type="domain" description="PNPLA" evidence="4">
    <location>
        <begin position="71"/>
        <end position="260"/>
    </location>
</feature>
<protein>
    <submittedName>
        <fullName evidence="5">Patatin-like phospholipase</fullName>
    </submittedName>
</protein>
<dbReference type="GO" id="GO:0016787">
    <property type="term" value="F:hydrolase activity"/>
    <property type="evidence" value="ECO:0007669"/>
    <property type="project" value="UniProtKB-UniRule"/>
</dbReference>
<dbReference type="InterPro" id="IPR016035">
    <property type="entry name" value="Acyl_Trfase/lysoPLipase"/>
</dbReference>
<dbReference type="OrthoDB" id="412240at2759"/>
<proteinExistence type="predicted"/>
<evidence type="ECO:0000256" key="3">
    <source>
        <dbReference type="SAM" id="Phobius"/>
    </source>
</evidence>
<accession>M2XV93</accession>
<evidence type="ECO:0000313" key="5">
    <source>
        <dbReference type="EMBL" id="EME27324.1"/>
    </source>
</evidence>
<dbReference type="GeneID" id="17086242"/>
<evidence type="ECO:0000313" key="6">
    <source>
        <dbReference type="Proteomes" id="UP000030680"/>
    </source>
</evidence>
<dbReference type="eggNOG" id="ENOG502S8H8">
    <property type="taxonomic scope" value="Eukaryota"/>
</dbReference>
<dbReference type="GO" id="GO:0016042">
    <property type="term" value="P:lipid catabolic process"/>
    <property type="evidence" value="ECO:0007669"/>
    <property type="project" value="UniProtKB-UniRule"/>
</dbReference>
<dbReference type="PANTHER" id="PTHR46394">
    <property type="entry name" value="ANNEXIN"/>
    <property type="match status" value="1"/>
</dbReference>
<dbReference type="KEGG" id="gsl:Gasu_50560"/>
<gene>
    <name evidence="5" type="ORF">Gasu_50560</name>
</gene>
<dbReference type="Gramene" id="EME27324">
    <property type="protein sequence ID" value="EME27324"/>
    <property type="gene ID" value="Gasu_50560"/>
</dbReference>
<evidence type="ECO:0000256" key="1">
    <source>
        <dbReference type="ARBA" id="ARBA00023098"/>
    </source>
</evidence>
<feature type="short sequence motif" description="GXSXG" evidence="2">
    <location>
        <begin position="105"/>
        <end position="109"/>
    </location>
</feature>
<feature type="transmembrane region" description="Helical" evidence="3">
    <location>
        <begin position="103"/>
        <end position="122"/>
    </location>
</feature>
<keyword evidence="3" id="KW-0472">Membrane</keyword>
<keyword evidence="3" id="KW-1133">Transmembrane helix</keyword>
<dbReference type="AlphaFoldDB" id="M2XV93"/>
<dbReference type="CDD" id="cd07207">
    <property type="entry name" value="Pat_ExoU_VipD_like"/>
    <property type="match status" value="1"/>
</dbReference>
<dbReference type="PANTHER" id="PTHR46394:SF1">
    <property type="entry name" value="PNPLA DOMAIN-CONTAINING PROTEIN"/>
    <property type="match status" value="1"/>
</dbReference>
<feature type="short sequence motif" description="GXGXXG" evidence="2">
    <location>
        <begin position="75"/>
        <end position="80"/>
    </location>
</feature>
<feature type="short sequence motif" description="DGA/G" evidence="2">
    <location>
        <begin position="247"/>
        <end position="249"/>
    </location>
</feature>
<dbReference type="InterPro" id="IPR002641">
    <property type="entry name" value="PNPLA_dom"/>
</dbReference>
<feature type="active site" description="Proton acceptor" evidence="2">
    <location>
        <position position="247"/>
    </location>
</feature>
<feature type="transmembrane region" description="Helical" evidence="3">
    <location>
        <begin position="68"/>
        <end position="91"/>
    </location>
</feature>
<evidence type="ECO:0000256" key="2">
    <source>
        <dbReference type="PROSITE-ProRule" id="PRU01161"/>
    </source>
</evidence>
<evidence type="ECO:0000259" key="4">
    <source>
        <dbReference type="PROSITE" id="PS51635"/>
    </source>
</evidence>
<dbReference type="InterPro" id="IPR052580">
    <property type="entry name" value="Lipid_Hydrolase"/>
</dbReference>
<dbReference type="SUPFAM" id="SSF52151">
    <property type="entry name" value="FabD/lysophospholipase-like"/>
    <property type="match status" value="1"/>
</dbReference>
<feature type="active site" description="Nucleophile" evidence="2">
    <location>
        <position position="107"/>
    </location>
</feature>
<sequence>MNSASSPNNWKQKILYGNKNYKLTLSERKKRDEEAKTRNSTIQQQIQRYKEKLHSKIRGEMIDFLQEIHTLVFSGGGVLGTGFLGALSACIDYGLVLKKIRKYAGVSAGSICAALLAVGYSASELYEVLERCDFSQLVKVQWTRVSKIACSCLAHSEVGINSGDRLYRWIGQLIAKKTGVANLTFHQLKSRYHKDLIIVATAVDSFEKILLCAKNYPEMEIALAVRASSSIPGIYEPVEYANHLLVDGGLLDNYPLDVVTPSHQVLGFRITDKSNMERELRAEFVEGLAIVDAETFDRTRHRILEEAGILEDMEGIDKYGSDDGRYSFLNRVVSCMMWELERLQIYRNIKGRTIYVNSGKYSFLQLKLTKEEKMELFLLGYRSCLCSLQLIMEMEPDLSRLGACSFRVDRFLQQTNGLESTEPSSLSSATISLPLPPPSSSLLLMPVIEENSQENSRM</sequence>
<keyword evidence="3" id="KW-0812">Transmembrane</keyword>
<keyword evidence="2" id="KW-0378">Hydrolase</keyword>